<evidence type="ECO:0000259" key="7">
    <source>
        <dbReference type="Pfam" id="PF02687"/>
    </source>
</evidence>
<sequence length="637" mass="72744">MTTNRLVLRSMRKNLKMYYLYFFAMIFSIGLYYIFSTLQHDASIGELMDTSMNFSTAFQVAGILLIVLTIIFSIYATNIFLRRRSQELGIYQLIGLSKFWIVRILLLENLILSIGALLIGMVFGTMLSRFFLLILLNLIGIEEIVGLSLSWQATIQTLLVFVLLTIVSSIQIVMKIYKSTLIELFHAEKKQDDLTKRPSLTVGLLAVMGFLLVASGYYVSTTILDHIESLFFMMLLVLALTILGTYLIFRTSISWVLYLFRKKKDGHLGLYHSLSVAPLMHRMKEHANSLTLITVLSAMTITMISLSYSLYYSLESDTTLSMPFDFVLEDMENEAATLVETLDEEELDFSHNEVNMLRFQADFLEADSHQEPRTQHVMLLPAEQLQQAGLEVPIPKDGEAVYYHLRTLIEGADGSLPKEVLYEDTFSLTITELVIENAMNYNFYGQQLVVSEQTFEEAFEIMQQDDDVEQVVLHTFLLDQTEDREEASPLFMSSFEGDLFLIDYHSLYQESLQSFGLIIFVSGFLGFVFLVSTGSILYFKQMTEAEQEKNQYKTLRQLGFQVHDIMKGIIRKQAFVFLIPLLIGLLHAIFAINVGSVLVVSSIVTPILIAMTVYVFIYLVFAVLTINYYRQIVKSSL</sequence>
<comment type="similarity">
    <text evidence="6">Belongs to the ABC-4 integral membrane protein family.</text>
</comment>
<feature type="transmembrane region" description="Helical" evidence="6">
    <location>
        <begin position="231"/>
        <end position="260"/>
    </location>
</feature>
<keyword evidence="2 6" id="KW-1003">Cell membrane</keyword>
<keyword evidence="4 6" id="KW-1133">Transmembrane helix</keyword>
<feature type="domain" description="ABC3 transporter permease C-terminal" evidence="7">
    <location>
        <begin position="61"/>
        <end position="179"/>
    </location>
</feature>
<dbReference type="GO" id="GO:0055085">
    <property type="term" value="P:transmembrane transport"/>
    <property type="evidence" value="ECO:0007669"/>
    <property type="project" value="UniProtKB-UniRule"/>
</dbReference>
<evidence type="ECO:0000256" key="6">
    <source>
        <dbReference type="PIRNR" id="PIRNR018968"/>
    </source>
</evidence>
<accession>A0A554A2H3</accession>
<keyword evidence="3 6" id="KW-0812">Transmembrane</keyword>
<feature type="transmembrane region" description="Helical" evidence="6">
    <location>
        <begin position="198"/>
        <end position="219"/>
    </location>
</feature>
<feature type="transmembrane region" description="Helical" evidence="6">
    <location>
        <begin position="56"/>
        <end position="80"/>
    </location>
</feature>
<reference evidence="8 9" key="1">
    <citation type="submission" date="2019-07" db="EMBL/GenBank/DDBJ databases">
        <authorList>
            <person name="Park Y.J."/>
            <person name="Jeong S.E."/>
            <person name="Jung H.S."/>
        </authorList>
    </citation>
    <scope>NUCLEOTIDE SEQUENCE [LARGE SCALE GENOMIC DNA]</scope>
    <source>
        <strain evidence="9">P16(2019)</strain>
    </source>
</reference>
<dbReference type="EMBL" id="VLXZ01000002">
    <property type="protein sequence ID" value="TSB47875.1"/>
    <property type="molecule type" value="Genomic_DNA"/>
</dbReference>
<feature type="transmembrane region" description="Helical" evidence="6">
    <location>
        <begin position="18"/>
        <end position="35"/>
    </location>
</feature>
<protein>
    <submittedName>
        <fullName evidence="8">ABC transporter permease</fullName>
    </submittedName>
</protein>
<evidence type="ECO:0000256" key="5">
    <source>
        <dbReference type="ARBA" id="ARBA00023136"/>
    </source>
</evidence>
<dbReference type="InterPro" id="IPR003838">
    <property type="entry name" value="ABC3_permease_C"/>
</dbReference>
<dbReference type="RefSeq" id="WP_143847510.1">
    <property type="nucleotide sequence ID" value="NZ_VLXZ01000002.1"/>
</dbReference>
<dbReference type="GO" id="GO:0005886">
    <property type="term" value="C:plasma membrane"/>
    <property type="evidence" value="ECO:0007669"/>
    <property type="project" value="UniProtKB-SubCell"/>
</dbReference>
<comment type="subcellular location">
    <subcellularLocation>
        <location evidence="1 6">Cell membrane</location>
        <topology evidence="1 6">Multi-pass membrane protein</topology>
    </subcellularLocation>
</comment>
<dbReference type="PIRSF" id="PIRSF018968">
    <property type="entry name" value="ABC_permease_BceB"/>
    <property type="match status" value="1"/>
</dbReference>
<evidence type="ECO:0000256" key="1">
    <source>
        <dbReference type="ARBA" id="ARBA00004651"/>
    </source>
</evidence>
<dbReference type="PANTHER" id="PTHR46795">
    <property type="entry name" value="ABC TRANSPORTER PERMEASE-RELATED-RELATED"/>
    <property type="match status" value="1"/>
</dbReference>
<comment type="caution">
    <text evidence="8">The sequence shown here is derived from an EMBL/GenBank/DDBJ whole genome shotgun (WGS) entry which is preliminary data.</text>
</comment>
<dbReference type="OrthoDB" id="1705903at2"/>
<feature type="transmembrane region" description="Helical" evidence="6">
    <location>
        <begin position="607"/>
        <end position="629"/>
    </location>
</feature>
<dbReference type="AlphaFoldDB" id="A0A554A2H3"/>
<dbReference type="Proteomes" id="UP000318521">
    <property type="component" value="Unassembled WGS sequence"/>
</dbReference>
<keyword evidence="5 6" id="KW-0472">Membrane</keyword>
<proteinExistence type="inferred from homology"/>
<evidence type="ECO:0000313" key="9">
    <source>
        <dbReference type="Proteomes" id="UP000318521"/>
    </source>
</evidence>
<dbReference type="PANTHER" id="PTHR46795:SF3">
    <property type="entry name" value="ABC TRANSPORTER PERMEASE"/>
    <property type="match status" value="1"/>
</dbReference>
<feature type="transmembrane region" description="Helical" evidence="6">
    <location>
        <begin position="290"/>
        <end position="311"/>
    </location>
</feature>
<feature type="domain" description="ABC3 transporter permease C-terminal" evidence="7">
    <location>
        <begin position="524"/>
        <end position="624"/>
    </location>
</feature>
<evidence type="ECO:0000313" key="8">
    <source>
        <dbReference type="EMBL" id="TSB47875.1"/>
    </source>
</evidence>
<dbReference type="Pfam" id="PF02687">
    <property type="entry name" value="FtsX"/>
    <property type="match status" value="2"/>
</dbReference>
<keyword evidence="9" id="KW-1185">Reference proteome</keyword>
<feature type="transmembrane region" description="Helical" evidence="6">
    <location>
        <begin position="515"/>
        <end position="539"/>
    </location>
</feature>
<feature type="transmembrane region" description="Helical" evidence="6">
    <location>
        <begin position="157"/>
        <end position="177"/>
    </location>
</feature>
<dbReference type="InterPro" id="IPR052536">
    <property type="entry name" value="ABC-4_Integral_Memb_Prot"/>
</dbReference>
<feature type="transmembrane region" description="Helical" evidence="6">
    <location>
        <begin position="575"/>
        <end position="601"/>
    </location>
</feature>
<evidence type="ECO:0000256" key="3">
    <source>
        <dbReference type="ARBA" id="ARBA00022692"/>
    </source>
</evidence>
<evidence type="ECO:0000256" key="4">
    <source>
        <dbReference type="ARBA" id="ARBA00022989"/>
    </source>
</evidence>
<name>A0A554A2H3_9BACI</name>
<keyword evidence="6" id="KW-0813">Transport</keyword>
<dbReference type="InterPro" id="IPR027022">
    <property type="entry name" value="ABC_permease_BceB-typ"/>
</dbReference>
<feature type="transmembrane region" description="Helical" evidence="6">
    <location>
        <begin position="100"/>
        <end position="123"/>
    </location>
</feature>
<gene>
    <name evidence="8" type="ORF">FN960_05045</name>
</gene>
<evidence type="ECO:0000256" key="2">
    <source>
        <dbReference type="ARBA" id="ARBA00022475"/>
    </source>
</evidence>
<organism evidence="8 9">
    <name type="scientific">Alkalicoccobacillus porphyridii</name>
    <dbReference type="NCBI Taxonomy" id="2597270"/>
    <lineage>
        <taxon>Bacteria</taxon>
        <taxon>Bacillati</taxon>
        <taxon>Bacillota</taxon>
        <taxon>Bacilli</taxon>
        <taxon>Bacillales</taxon>
        <taxon>Bacillaceae</taxon>
        <taxon>Alkalicoccobacillus</taxon>
    </lineage>
</organism>